<accession>A0ABY4EYD5</accession>
<feature type="active site" description="Charge relay system" evidence="6">
    <location>
        <position position="250"/>
    </location>
</feature>
<dbReference type="PROSITE" id="PS00138">
    <property type="entry name" value="SUBTILASE_SER"/>
    <property type="match status" value="1"/>
</dbReference>
<keyword evidence="10" id="KW-1185">Reference proteome</keyword>
<dbReference type="InterPro" id="IPR023828">
    <property type="entry name" value="Peptidase_S8_Ser-AS"/>
</dbReference>
<dbReference type="InterPro" id="IPR050131">
    <property type="entry name" value="Peptidase_S8_subtilisin-like"/>
</dbReference>
<dbReference type="InterPro" id="IPR034202">
    <property type="entry name" value="Subtilisin_Carlsberg-like"/>
</dbReference>
<dbReference type="InterPro" id="IPR015500">
    <property type="entry name" value="Peptidase_S8_subtilisin-rel"/>
</dbReference>
<evidence type="ECO:0000313" key="10">
    <source>
        <dbReference type="Proteomes" id="UP000831782"/>
    </source>
</evidence>
<dbReference type="SUPFAM" id="SSF52743">
    <property type="entry name" value="Subtilisin-like"/>
    <property type="match status" value="1"/>
</dbReference>
<dbReference type="EMBL" id="CP095072">
    <property type="protein sequence ID" value="UOQ49416.1"/>
    <property type="molecule type" value="Genomic_DNA"/>
</dbReference>
<dbReference type="Proteomes" id="UP000831782">
    <property type="component" value="Chromosome"/>
</dbReference>
<evidence type="ECO:0000259" key="8">
    <source>
        <dbReference type="Pfam" id="PF00082"/>
    </source>
</evidence>
<dbReference type="InterPro" id="IPR000209">
    <property type="entry name" value="Peptidase_S8/S53_dom"/>
</dbReference>
<evidence type="ECO:0000256" key="3">
    <source>
        <dbReference type="ARBA" id="ARBA00022723"/>
    </source>
</evidence>
<feature type="active site" description="Charge relay system" evidence="6">
    <location>
        <position position="49"/>
    </location>
</feature>
<dbReference type="InterPro" id="IPR023827">
    <property type="entry name" value="Peptidase_S8_Asp-AS"/>
</dbReference>
<dbReference type="Pfam" id="PF00082">
    <property type="entry name" value="Peptidase_S8"/>
    <property type="match status" value="1"/>
</dbReference>
<dbReference type="Gene3D" id="3.40.50.200">
    <property type="entry name" value="Peptidase S8/S53 domain"/>
    <property type="match status" value="1"/>
</dbReference>
<dbReference type="PROSITE" id="PS00136">
    <property type="entry name" value="SUBTILASE_ASP"/>
    <property type="match status" value="1"/>
</dbReference>
<name>A0ABY4EYD5_9BACI</name>
<keyword evidence="4 6" id="KW-0378">Hydrolase</keyword>
<evidence type="ECO:0000256" key="6">
    <source>
        <dbReference type="PROSITE-ProRule" id="PRU01240"/>
    </source>
</evidence>
<dbReference type="InterPro" id="IPR036852">
    <property type="entry name" value="Peptidase_S8/S53_dom_sf"/>
</dbReference>
<evidence type="ECO:0000313" key="9">
    <source>
        <dbReference type="EMBL" id="UOQ49416.1"/>
    </source>
</evidence>
<dbReference type="PROSITE" id="PS51892">
    <property type="entry name" value="SUBTILASE"/>
    <property type="match status" value="1"/>
</dbReference>
<evidence type="ECO:0000256" key="5">
    <source>
        <dbReference type="ARBA" id="ARBA00022825"/>
    </source>
</evidence>
<dbReference type="CDD" id="cd07477">
    <property type="entry name" value="Peptidases_S8_Subtilisin_subset"/>
    <property type="match status" value="1"/>
</dbReference>
<evidence type="ECO:0000256" key="4">
    <source>
        <dbReference type="ARBA" id="ARBA00022801"/>
    </source>
</evidence>
<feature type="active site" description="Charge relay system" evidence="6">
    <location>
        <position position="86"/>
    </location>
</feature>
<evidence type="ECO:0000256" key="1">
    <source>
        <dbReference type="ARBA" id="ARBA00011073"/>
    </source>
</evidence>
<dbReference type="PRINTS" id="PR00723">
    <property type="entry name" value="SUBTILISIN"/>
</dbReference>
<keyword evidence="2 6" id="KW-0645">Protease</keyword>
<comment type="similarity">
    <text evidence="1 6 7">Belongs to the peptidase S8 family.</text>
</comment>
<keyword evidence="3" id="KW-0479">Metal-binding</keyword>
<feature type="domain" description="Peptidase S8/S53" evidence="8">
    <location>
        <begin position="40"/>
        <end position="269"/>
    </location>
</feature>
<protein>
    <submittedName>
        <fullName evidence="9">S8 family peptidase</fullName>
    </submittedName>
</protein>
<dbReference type="PANTHER" id="PTHR43806">
    <property type="entry name" value="PEPTIDASE S8"/>
    <property type="match status" value="1"/>
</dbReference>
<reference evidence="9 10" key="1">
    <citation type="submission" date="2022-04" db="EMBL/GenBank/DDBJ databases">
        <title>Gracilibacillus sp. isolated from saltern.</title>
        <authorList>
            <person name="Won M."/>
            <person name="Lee C.-M."/>
            <person name="Woen H.-Y."/>
            <person name="Kwon S.-W."/>
        </authorList>
    </citation>
    <scope>NUCLEOTIDE SEQUENCE [LARGE SCALE GENOMIC DNA]</scope>
    <source>
        <strain evidence="9 10">SSWR10-1</strain>
    </source>
</reference>
<gene>
    <name evidence="9" type="ORF">MUN88_04740</name>
</gene>
<keyword evidence="5 6" id="KW-0720">Serine protease</keyword>
<organism evidence="9 10">
    <name type="scientific">Gracilibacillus caseinilyticus</name>
    <dbReference type="NCBI Taxonomy" id="2932256"/>
    <lineage>
        <taxon>Bacteria</taxon>
        <taxon>Bacillati</taxon>
        <taxon>Bacillota</taxon>
        <taxon>Bacilli</taxon>
        <taxon>Bacillales</taxon>
        <taxon>Bacillaceae</taxon>
        <taxon>Gracilibacillus</taxon>
    </lineage>
</organism>
<dbReference type="RefSeq" id="WP_244721474.1">
    <property type="nucleotide sequence ID" value="NZ_CP095072.1"/>
</dbReference>
<sequence>MSDVVIQPIKIAEAPSTNEKIPSNIQKIGVITKWKQGYTGKNVVVAVLDTGCDTSHIDLKERIIDGRNFTQDTNSDPDDYEDLNGHGTHVIGTLAGSLNDEGIVGVAPEVDVLVVKVLDEHGSGSIQTLIEGMRYAMSWRGLNNERVSAISLSLGVREKSRGLQQVVHEARSKGIFVIAAAGNDGDGDIETIEYRCPACYVTPIVVGALNKENEIAVFSNTNRFIDLYAPGVTIYSSYINDEYTALSGTSMATPHVAGAIAILVQEFRETHDREPFYEEILECLFHSSKAIDREATIRMLDFA</sequence>
<evidence type="ECO:0000256" key="7">
    <source>
        <dbReference type="RuleBase" id="RU003355"/>
    </source>
</evidence>
<proteinExistence type="inferred from homology"/>
<evidence type="ECO:0000256" key="2">
    <source>
        <dbReference type="ARBA" id="ARBA00022670"/>
    </source>
</evidence>
<dbReference type="PANTHER" id="PTHR43806:SF11">
    <property type="entry name" value="CEREVISIN-RELATED"/>
    <property type="match status" value="1"/>
</dbReference>